<comment type="caution">
    <text evidence="1">The sequence shown here is derived from an EMBL/GenBank/DDBJ whole genome shotgun (WGS) entry which is preliminary data.</text>
</comment>
<gene>
    <name evidence="1" type="ORF">LCGC14_3026280</name>
</gene>
<sequence>IGIGPTLAVDAGGAYTYYASPGFYKEQLCLGATCVTRTVQVAPDLLTEVTINTLNNVVYANAQAGADAGFKIAACLAALPSTGGTCDARGLEGAQAISATVTVPTKVKLLLGAATFTGSVLPVFEVNSGSSIVGLGMGFTNTDASTRIVTNLTSGSVIVSENIAGATDMVTIRDLQIDNTSSSNAGAIGLDLIAAGMWRVERIRLNRIETAIRVGGSGSCACYNHFYSIQVIDAVTGVNFSTTANSNTWTGGLIGSTVDSGRAFQFSATASGNILFHPDVETFPNGIAFDFQLNSGSQTIYAPYVESGGTVFNIADLAGSSSGIFVSGGTIFSISTLLNNPTNERFVFLDATSGWTTNE</sequence>
<reference evidence="1" key="1">
    <citation type="journal article" date="2015" name="Nature">
        <title>Complex archaea that bridge the gap between prokaryotes and eukaryotes.</title>
        <authorList>
            <person name="Spang A."/>
            <person name="Saw J.H."/>
            <person name="Jorgensen S.L."/>
            <person name="Zaremba-Niedzwiedzka K."/>
            <person name="Martijn J."/>
            <person name="Lind A.E."/>
            <person name="van Eijk R."/>
            <person name="Schleper C."/>
            <person name="Guy L."/>
            <person name="Ettema T.J."/>
        </authorList>
    </citation>
    <scope>NUCLEOTIDE SEQUENCE</scope>
</reference>
<accession>A0A0F8ZJW4</accession>
<feature type="non-terminal residue" evidence="1">
    <location>
        <position position="1"/>
    </location>
</feature>
<protein>
    <submittedName>
        <fullName evidence="1">Uncharacterized protein</fullName>
    </submittedName>
</protein>
<proteinExistence type="predicted"/>
<dbReference type="AlphaFoldDB" id="A0A0F8ZJW4"/>
<name>A0A0F8ZJW4_9ZZZZ</name>
<dbReference type="EMBL" id="LAZR01063065">
    <property type="protein sequence ID" value="KKK60246.1"/>
    <property type="molecule type" value="Genomic_DNA"/>
</dbReference>
<feature type="non-terminal residue" evidence="1">
    <location>
        <position position="359"/>
    </location>
</feature>
<evidence type="ECO:0000313" key="1">
    <source>
        <dbReference type="EMBL" id="KKK60246.1"/>
    </source>
</evidence>
<organism evidence="1">
    <name type="scientific">marine sediment metagenome</name>
    <dbReference type="NCBI Taxonomy" id="412755"/>
    <lineage>
        <taxon>unclassified sequences</taxon>
        <taxon>metagenomes</taxon>
        <taxon>ecological metagenomes</taxon>
    </lineage>
</organism>